<protein>
    <submittedName>
        <fullName evidence="3">Thioredoxin</fullName>
    </submittedName>
</protein>
<dbReference type="InterPro" id="IPR036249">
    <property type="entry name" value="Thioredoxin-like_sf"/>
</dbReference>
<feature type="region of interest" description="Disordered" evidence="1">
    <location>
        <begin position="23"/>
        <end position="43"/>
    </location>
</feature>
<dbReference type="SUPFAM" id="SSF52833">
    <property type="entry name" value="Thioredoxin-like"/>
    <property type="match status" value="1"/>
</dbReference>
<dbReference type="GO" id="GO:0045454">
    <property type="term" value="P:cell redox homeostasis"/>
    <property type="evidence" value="ECO:0007669"/>
    <property type="project" value="TreeGrafter"/>
</dbReference>
<dbReference type="CDD" id="cd02956">
    <property type="entry name" value="ybbN"/>
    <property type="match status" value="1"/>
</dbReference>
<name>E5XSX3_SEGRC</name>
<evidence type="ECO:0000256" key="1">
    <source>
        <dbReference type="SAM" id="MobiDB-lite"/>
    </source>
</evidence>
<dbReference type="Gene3D" id="1.25.40.10">
    <property type="entry name" value="Tetratricopeptide repeat domain"/>
    <property type="match status" value="1"/>
</dbReference>
<dbReference type="PANTHER" id="PTHR43601">
    <property type="entry name" value="THIOREDOXIN, MITOCHONDRIAL"/>
    <property type="match status" value="1"/>
</dbReference>
<dbReference type="AlphaFoldDB" id="E5XSX3"/>
<organism evidence="3 4">
    <name type="scientific">Segniliparus rugosus (strain ATCC BAA-974 / DSM 45345 / CCUG 50838 / CIP 108380 / JCM 13579 / CDC 945)</name>
    <dbReference type="NCBI Taxonomy" id="679197"/>
    <lineage>
        <taxon>Bacteria</taxon>
        <taxon>Bacillati</taxon>
        <taxon>Actinomycetota</taxon>
        <taxon>Actinomycetes</taxon>
        <taxon>Mycobacteriales</taxon>
        <taxon>Segniliparaceae</taxon>
        <taxon>Segniliparus</taxon>
    </lineage>
</organism>
<sequence>MTRPQPPRAASMYGAVDLSALKANADRPARPAQPSQEPATPVDSEHVFDVAEADFESQVLERSTRQLVVVDLWATWCQPCKQLSPVLEGLAAQSGGRWVLAKVDVDENQRIAQVFGARSIPMVVAIAGGRPVSAFQGAQPEPVVKQWLADVLEQVAPLFGQEEDAEEPTDPRLVAASEALADNDFAKARALFEDIKERGTDETEGSKKAAARQATAEAGLREVAFLERVSAISPDAVAAAQENSGDVDAQLEVADLEVAAGRAGQAFDRLIGVVKTSPEPGKTTARKRLLELFELFDPADPTVIAARRKLASALY</sequence>
<dbReference type="EMBL" id="ACZI02000002">
    <property type="protein sequence ID" value="EFV12552.2"/>
    <property type="molecule type" value="Genomic_DNA"/>
</dbReference>
<reference evidence="3 4" key="1">
    <citation type="journal article" date="2011" name="Stand. Genomic Sci.">
        <title>High quality draft genome sequence of Segniliparus rugosus CDC 945(T)= (ATCC BAA-974(T)).</title>
        <authorList>
            <person name="Earl A.M."/>
            <person name="Desjardins C.A."/>
            <person name="Fitzgerald M.G."/>
            <person name="Arachchi H.M."/>
            <person name="Zeng Q."/>
            <person name="Mehta T."/>
            <person name="Griggs A."/>
            <person name="Birren B.W."/>
            <person name="Toney N.C."/>
            <person name="Carr J."/>
            <person name="Posey J."/>
            <person name="Butler W.R."/>
        </authorList>
    </citation>
    <scope>NUCLEOTIDE SEQUENCE [LARGE SCALE GENOMIC DNA]</scope>
    <source>
        <strain evidence="4">ATCC BAA-974 / DSM 45345 / CCUG 50838 / CIP 108380 / JCM 13579 / CDC 945</strain>
    </source>
</reference>
<proteinExistence type="predicted"/>
<dbReference type="eggNOG" id="COG3118">
    <property type="taxonomic scope" value="Bacteria"/>
</dbReference>
<evidence type="ECO:0000313" key="4">
    <source>
        <dbReference type="Proteomes" id="UP000004816"/>
    </source>
</evidence>
<keyword evidence="4" id="KW-1185">Reference proteome</keyword>
<dbReference type="PANTHER" id="PTHR43601:SF3">
    <property type="entry name" value="THIOREDOXIN, MITOCHONDRIAL"/>
    <property type="match status" value="1"/>
</dbReference>
<dbReference type="STRING" id="679197.HMPREF9336_02595"/>
<dbReference type="GO" id="GO:0006950">
    <property type="term" value="P:response to stress"/>
    <property type="evidence" value="ECO:0007669"/>
    <property type="project" value="UniProtKB-ARBA"/>
</dbReference>
<gene>
    <name evidence="3" type="ORF">HMPREF9336_02595</name>
</gene>
<dbReference type="InterPro" id="IPR011990">
    <property type="entry name" value="TPR-like_helical_dom_sf"/>
</dbReference>
<dbReference type="Pfam" id="PF14561">
    <property type="entry name" value="TPR_20"/>
    <property type="match status" value="1"/>
</dbReference>
<evidence type="ECO:0000313" key="3">
    <source>
        <dbReference type="EMBL" id="EFV12552.2"/>
    </source>
</evidence>
<feature type="domain" description="Thioredoxin" evidence="2">
    <location>
        <begin position="26"/>
        <end position="153"/>
    </location>
</feature>
<dbReference type="Gene3D" id="3.40.30.10">
    <property type="entry name" value="Glutaredoxin"/>
    <property type="match status" value="1"/>
</dbReference>
<dbReference type="InterPro" id="IPR013766">
    <property type="entry name" value="Thioredoxin_domain"/>
</dbReference>
<dbReference type="Pfam" id="PF00085">
    <property type="entry name" value="Thioredoxin"/>
    <property type="match status" value="1"/>
</dbReference>
<dbReference type="HOGENOM" id="CLU_046120_0_0_11"/>
<accession>E5XSX3</accession>
<comment type="caution">
    <text evidence="3">The sequence shown here is derived from an EMBL/GenBank/DDBJ whole genome shotgun (WGS) entry which is preliminary data.</text>
</comment>
<dbReference type="PROSITE" id="PS51352">
    <property type="entry name" value="THIOREDOXIN_2"/>
    <property type="match status" value="1"/>
</dbReference>
<dbReference type="Proteomes" id="UP000004816">
    <property type="component" value="Unassembled WGS sequence"/>
</dbReference>
<evidence type="ECO:0000259" key="2">
    <source>
        <dbReference type="PROSITE" id="PS51352"/>
    </source>
</evidence>